<dbReference type="NCBIfam" id="TIGR02100">
    <property type="entry name" value="glgX_debranch"/>
    <property type="match status" value="1"/>
</dbReference>
<sequence length="813" mass="89762">MRAATADRLEPGRPYPLGANWNGLGINFAVFSAHATRIQLCLFDATGRKEIARLDLPECTDEIWHGYLPDAHPGTVYAFRADGPYQPQHGHRFNSSKLLLDPYARKLIGQFRWSDALFAYRLHSNRADLSIDRRDSAPAMPKCVVVDETFDWRDDRRPEVPWPQTVIYETHVRGVSMRRGGLRQPERGTFAALGSPGFVEHLLRLGVTTVELLPVHAFVHSRALVNRGLRNYWGYDTLGFFAPEPSYLSTRRLDEMRIAIRQLHAAGIEVLLDVVYNHTCEGNQLGPTLSWRGLDNASYYRLQPNDPRLNIDETGCGNTLNLSHPRVLQMVMDSLRYWCTAFNIDGFRFDLSVTLGREPNGYDKGSGFFDALGQDPILATRKLIAEPWDVGPGGYQLGNHPPGFGEWNDRFRDTVRRFWRGDAGMRPELAARLAGSADIFHHQRRRPWASINFVTAHDGFTLADLVAYSSKHNEANGEDNHDGRDDNCSANWGVEGTTDDAGIRAVRARVARSMLVTLYAALGTPMLLGGDEFGRSQRGNNNAYCQDNELSWFDWELADSEDGRRLSAFVARLAALRREHPLLSGPRYPSGDREAAPGLREIDWFDERGESVSVPAWQDRERRALTMRRVGPDRRGECEALLLMLNGSAQPLRFVPPAPMLAWRVLADSSRPEVEAEALPAEGIELPPHTALIAAAKLGARERVRLDETNTDATGDALPEDAEDAPDELPAAAAPADEPGAQPEPVAQRAAAAASASRQSIPVPASIGACAPRHAAGTAADSAARREAPRHTGRASPRAAAPDSARAPAPPRG</sequence>
<dbReference type="InterPro" id="IPR013780">
    <property type="entry name" value="Glyco_hydro_b"/>
</dbReference>
<feature type="compositionally biased region" description="Acidic residues" evidence="4">
    <location>
        <begin position="718"/>
        <end position="727"/>
    </location>
</feature>
<dbReference type="RefSeq" id="WP_098151831.1">
    <property type="nucleotide sequence ID" value="NZ_CP065596.1"/>
</dbReference>
<proteinExistence type="inferred from homology"/>
<dbReference type="GO" id="GO:0005980">
    <property type="term" value="P:glycogen catabolic process"/>
    <property type="evidence" value="ECO:0007669"/>
    <property type="project" value="InterPro"/>
</dbReference>
<evidence type="ECO:0000256" key="2">
    <source>
        <dbReference type="ARBA" id="ARBA00022801"/>
    </source>
</evidence>
<dbReference type="Gene3D" id="2.60.40.10">
    <property type="entry name" value="Immunoglobulins"/>
    <property type="match status" value="1"/>
</dbReference>
<feature type="domain" description="Glycosyl hydrolase family 13 catalytic" evidence="5">
    <location>
        <begin position="169"/>
        <end position="577"/>
    </location>
</feature>
<evidence type="ECO:0000256" key="4">
    <source>
        <dbReference type="SAM" id="MobiDB-lite"/>
    </source>
</evidence>
<dbReference type="AlphaFoldDB" id="A0A2A7SEY7"/>
<reference evidence="7" key="1">
    <citation type="submission" date="2017-09" db="EMBL/GenBank/DDBJ databases">
        <title>FDA dAtabase for Regulatory Grade micrObial Sequences (FDA-ARGOS): Supporting development and validation of Infectious Disease Dx tests.</title>
        <authorList>
            <person name="Minogue T."/>
            <person name="Wolcott M."/>
            <person name="Wasieloski L."/>
            <person name="Aguilar W."/>
            <person name="Moore D."/>
            <person name="Tallon L."/>
            <person name="Sadzewicz L."/>
            <person name="Ott S."/>
            <person name="Zhao X."/>
            <person name="Nagaraj S."/>
            <person name="Vavikolanu K."/>
            <person name="Aluvathingal J."/>
            <person name="Nadendla S."/>
            <person name="Sichtig H."/>
        </authorList>
    </citation>
    <scope>NUCLEOTIDE SEQUENCE [LARGE SCALE GENOMIC DNA]</scope>
    <source>
        <strain evidence="7">FDAARGOS_390</strain>
    </source>
</reference>
<keyword evidence="2" id="KW-0378">Hydrolase</keyword>
<comment type="similarity">
    <text evidence="1">Belongs to the glycosyl hydrolase 13 family.</text>
</comment>
<keyword evidence="3" id="KW-0326">Glycosidase</keyword>
<evidence type="ECO:0000256" key="3">
    <source>
        <dbReference type="ARBA" id="ARBA00023295"/>
    </source>
</evidence>
<dbReference type="InterPro" id="IPR004193">
    <property type="entry name" value="Glyco_hydro_13_N"/>
</dbReference>
<dbReference type="PANTHER" id="PTHR43002">
    <property type="entry name" value="GLYCOGEN DEBRANCHING ENZYME"/>
    <property type="match status" value="1"/>
</dbReference>
<feature type="compositionally biased region" description="Low complexity" evidence="4">
    <location>
        <begin position="773"/>
        <end position="782"/>
    </location>
</feature>
<organism evidence="6 7">
    <name type="scientific">Burkholderia gladioli</name>
    <name type="common">Pseudomonas marginata</name>
    <name type="synonym">Phytomonas marginata</name>
    <dbReference type="NCBI Taxonomy" id="28095"/>
    <lineage>
        <taxon>Bacteria</taxon>
        <taxon>Pseudomonadati</taxon>
        <taxon>Pseudomonadota</taxon>
        <taxon>Betaproteobacteria</taxon>
        <taxon>Burkholderiales</taxon>
        <taxon>Burkholderiaceae</taxon>
        <taxon>Burkholderia</taxon>
    </lineage>
</organism>
<dbReference type="Gene3D" id="3.20.20.80">
    <property type="entry name" value="Glycosidases"/>
    <property type="match status" value="1"/>
</dbReference>
<dbReference type="Pfam" id="PF02922">
    <property type="entry name" value="CBM_48"/>
    <property type="match status" value="1"/>
</dbReference>
<comment type="caution">
    <text evidence="6">The sequence shown here is derived from an EMBL/GenBank/DDBJ whole genome shotgun (WGS) entry which is preliminary data.</text>
</comment>
<feature type="region of interest" description="Disordered" evidence="4">
    <location>
        <begin position="706"/>
        <end position="813"/>
    </location>
</feature>
<dbReference type="SMART" id="SM00642">
    <property type="entry name" value="Aamy"/>
    <property type="match status" value="1"/>
</dbReference>
<accession>A0A2A7SEY7</accession>
<dbReference type="InterPro" id="IPR017853">
    <property type="entry name" value="GH"/>
</dbReference>
<dbReference type="InterPro" id="IPR044505">
    <property type="entry name" value="GlgX_Isoamylase_N_E_set"/>
</dbReference>
<dbReference type="SUPFAM" id="SSF51445">
    <property type="entry name" value="(Trans)glycosidases"/>
    <property type="match status" value="1"/>
</dbReference>
<name>A0A2A7SEY7_BURGA</name>
<dbReference type="InterPro" id="IPR011837">
    <property type="entry name" value="Glycogen_debranch_GlgX"/>
</dbReference>
<dbReference type="SUPFAM" id="SSF51011">
    <property type="entry name" value="Glycosyl hydrolase domain"/>
    <property type="match status" value="1"/>
</dbReference>
<dbReference type="SUPFAM" id="SSF81296">
    <property type="entry name" value="E set domains"/>
    <property type="match status" value="1"/>
</dbReference>
<evidence type="ECO:0000313" key="6">
    <source>
        <dbReference type="EMBL" id="PEH41989.1"/>
    </source>
</evidence>
<feature type="compositionally biased region" description="Low complexity" evidence="4">
    <location>
        <begin position="728"/>
        <end position="760"/>
    </location>
</feature>
<evidence type="ECO:0000256" key="1">
    <source>
        <dbReference type="ARBA" id="ARBA00008061"/>
    </source>
</evidence>
<dbReference type="Proteomes" id="UP000220629">
    <property type="component" value="Unassembled WGS sequence"/>
</dbReference>
<dbReference type="InterPro" id="IPR014756">
    <property type="entry name" value="Ig_E-set"/>
</dbReference>
<dbReference type="CDD" id="cd02856">
    <property type="entry name" value="E_set_GDE_Isoamylase_N"/>
    <property type="match status" value="1"/>
</dbReference>
<protein>
    <submittedName>
        <fullName evidence="6">Glycogen debranching enzyme GlgX</fullName>
    </submittedName>
</protein>
<gene>
    <name evidence="6" type="primary">glgX</name>
    <name evidence="6" type="ORF">CRM94_07425</name>
</gene>
<evidence type="ECO:0000259" key="5">
    <source>
        <dbReference type="SMART" id="SM00642"/>
    </source>
</evidence>
<dbReference type="InterPro" id="IPR006047">
    <property type="entry name" value="GH13_cat_dom"/>
</dbReference>
<dbReference type="InterPro" id="IPR013783">
    <property type="entry name" value="Ig-like_fold"/>
</dbReference>
<dbReference type="CDD" id="cd11326">
    <property type="entry name" value="AmyAc_Glg_debranch"/>
    <property type="match status" value="1"/>
</dbReference>
<evidence type="ECO:0000313" key="7">
    <source>
        <dbReference type="Proteomes" id="UP000220629"/>
    </source>
</evidence>
<dbReference type="EMBL" id="PDDY01000001">
    <property type="protein sequence ID" value="PEH41989.1"/>
    <property type="molecule type" value="Genomic_DNA"/>
</dbReference>
<dbReference type="Gene3D" id="2.60.40.1180">
    <property type="entry name" value="Golgi alpha-mannosidase II"/>
    <property type="match status" value="1"/>
</dbReference>
<dbReference type="GO" id="GO:0004135">
    <property type="term" value="F:amylo-alpha-1,6-glucosidase activity"/>
    <property type="evidence" value="ECO:0007669"/>
    <property type="project" value="InterPro"/>
</dbReference>
<feature type="compositionally biased region" description="Low complexity" evidence="4">
    <location>
        <begin position="794"/>
        <end position="807"/>
    </location>
</feature>